<evidence type="ECO:0000313" key="4">
    <source>
        <dbReference type="EMBL" id="MXR51317.1"/>
    </source>
</evidence>
<dbReference type="PANTHER" id="PTHR43861:SF1">
    <property type="entry name" value="TRANS-ACONITATE 2-METHYLTRANSFERASE"/>
    <property type="match status" value="1"/>
</dbReference>
<evidence type="ECO:0000256" key="1">
    <source>
        <dbReference type="ARBA" id="ARBA00022603"/>
    </source>
</evidence>
<dbReference type="InterPro" id="IPR041698">
    <property type="entry name" value="Methyltransf_25"/>
</dbReference>
<evidence type="ECO:0000313" key="5">
    <source>
        <dbReference type="Proteomes" id="UP000466535"/>
    </source>
</evidence>
<name>A0A6B0T2G4_9EURY</name>
<dbReference type="AlphaFoldDB" id="A0A6B0T2G4"/>
<dbReference type="Gene3D" id="3.40.50.150">
    <property type="entry name" value="Vaccinia Virus protein VP39"/>
    <property type="match status" value="1"/>
</dbReference>
<keyword evidence="5" id="KW-1185">Reference proteome</keyword>
<dbReference type="RefSeq" id="WP_368278134.1">
    <property type="nucleotide sequence ID" value="NZ_WUUT01000002.1"/>
</dbReference>
<accession>A0A6B0T2G4</accession>
<dbReference type="Proteomes" id="UP000466535">
    <property type="component" value="Unassembled WGS sequence"/>
</dbReference>
<dbReference type="GO" id="GO:0032259">
    <property type="term" value="P:methylation"/>
    <property type="evidence" value="ECO:0007669"/>
    <property type="project" value="UniProtKB-KW"/>
</dbReference>
<reference evidence="4 5" key="1">
    <citation type="submission" date="2019-12" db="EMBL/GenBank/DDBJ databases">
        <title>Isolation and characterization of three novel carbon monoxide-oxidizing members of Halobacteria from salione crusts and soils.</title>
        <authorList>
            <person name="Myers M.R."/>
            <person name="King G.M."/>
        </authorList>
    </citation>
    <scope>NUCLEOTIDE SEQUENCE [LARGE SCALE GENOMIC DNA]</scope>
    <source>
        <strain evidence="4 5">WSH3</strain>
    </source>
</reference>
<dbReference type="Pfam" id="PF13649">
    <property type="entry name" value="Methyltransf_25"/>
    <property type="match status" value="1"/>
</dbReference>
<dbReference type="InterPro" id="IPR029063">
    <property type="entry name" value="SAM-dependent_MTases_sf"/>
</dbReference>
<dbReference type="GO" id="GO:0008168">
    <property type="term" value="F:methyltransferase activity"/>
    <property type="evidence" value="ECO:0007669"/>
    <property type="project" value="UniProtKB-KW"/>
</dbReference>
<evidence type="ECO:0000256" key="2">
    <source>
        <dbReference type="ARBA" id="ARBA00022679"/>
    </source>
</evidence>
<dbReference type="PANTHER" id="PTHR43861">
    <property type="entry name" value="TRANS-ACONITATE 2-METHYLTRANSFERASE-RELATED"/>
    <property type="match status" value="1"/>
</dbReference>
<sequence length="215" mass="23043">MTRGTYDWWSRNQWALRGLYGFVFLGRERTFRRRSIAALDLEAGDSVLELGCGPGNSLAPLRQAVGAEGRVVAVDYSDGMVDQAAGRVAAAGWENVDVIRGEATRPGVAAESFDAAYAAMSLSAMDDPAAAVEAAAASLGPAGRLAVLDARPFQRLPLSLSNPIVKPAFRALTDWRPEIDVPAAMDSAFEKATVEEYHLGSIYVARGERPTVTDR</sequence>
<keyword evidence="1 4" id="KW-0489">Methyltransferase</keyword>
<dbReference type="SUPFAM" id="SSF53335">
    <property type="entry name" value="S-adenosyl-L-methionine-dependent methyltransferases"/>
    <property type="match status" value="1"/>
</dbReference>
<organism evidence="4 5">
    <name type="scientific">Halovenus carboxidivorans</name>
    <dbReference type="NCBI Taxonomy" id="2692199"/>
    <lineage>
        <taxon>Archaea</taxon>
        <taxon>Methanobacteriati</taxon>
        <taxon>Methanobacteriota</taxon>
        <taxon>Stenosarchaea group</taxon>
        <taxon>Halobacteria</taxon>
        <taxon>Halobacteriales</taxon>
        <taxon>Haloarculaceae</taxon>
        <taxon>Halovenus</taxon>
    </lineage>
</organism>
<feature type="domain" description="Methyltransferase" evidence="3">
    <location>
        <begin position="47"/>
        <end position="143"/>
    </location>
</feature>
<proteinExistence type="predicted"/>
<gene>
    <name evidence="4" type="ORF">GRX03_06820</name>
</gene>
<protein>
    <submittedName>
        <fullName evidence="4">Methyltransferase domain-containing protein</fullName>
    </submittedName>
</protein>
<dbReference type="EMBL" id="WUUT01000002">
    <property type="protein sequence ID" value="MXR51317.1"/>
    <property type="molecule type" value="Genomic_DNA"/>
</dbReference>
<comment type="caution">
    <text evidence="4">The sequence shown here is derived from an EMBL/GenBank/DDBJ whole genome shotgun (WGS) entry which is preliminary data.</text>
</comment>
<keyword evidence="2 4" id="KW-0808">Transferase</keyword>
<evidence type="ECO:0000259" key="3">
    <source>
        <dbReference type="Pfam" id="PF13649"/>
    </source>
</evidence>
<dbReference type="CDD" id="cd02440">
    <property type="entry name" value="AdoMet_MTases"/>
    <property type="match status" value="1"/>
</dbReference>